<accession>A0AAX1EHY1</accession>
<evidence type="ECO:0000313" key="2">
    <source>
        <dbReference type="EMBL" id="QBR84791.1"/>
    </source>
</evidence>
<dbReference type="Proteomes" id="UP000295517">
    <property type="component" value="Chromosome"/>
</dbReference>
<reference evidence="2 3" key="1">
    <citation type="submission" date="2019-03" db="EMBL/GenBank/DDBJ databases">
        <title>Diverse conjugative elements silence natural transformation in Legionella species.</title>
        <authorList>
            <person name="Durieux I."/>
            <person name="Ginevra C."/>
            <person name="Attaiech L."/>
            <person name="Picq K."/>
            <person name="Juan P.A."/>
            <person name="Jarraud S."/>
            <person name="Charpentier X."/>
        </authorList>
    </citation>
    <scope>NUCLEOTIDE SEQUENCE [LARGE SCALE GENOMIC DNA]</scope>
    <source>
        <strain evidence="2 3">HL-0427-4011</strain>
    </source>
</reference>
<evidence type="ECO:0000259" key="1">
    <source>
        <dbReference type="Pfam" id="PF00753"/>
    </source>
</evidence>
<evidence type="ECO:0000313" key="3">
    <source>
        <dbReference type="Proteomes" id="UP000295517"/>
    </source>
</evidence>
<dbReference type="InterPro" id="IPR036866">
    <property type="entry name" value="RibonucZ/Hydroxyglut_hydro"/>
</dbReference>
<sequence>MFMIDVGEGGAQNLGALGLPLNKLNKIFSTHWHSDHMAGIGYLNNVSWLSGRKSALTLYGPKGVKRIAKALNNLYALDSLFRATNREGLLNMDYSVIDPVLVSAPYKGTGKALLKEKSLTLKPFRVNHNPVYPALGYQIQYKNCKIVISGDTKIIDNLANVSKNADLLINEGFSNYYGQIIQKSFSSQINPKLSEEFFKQTKHYHSDTLDLGKMAAASKVKQLIITHLVPSIPATKQAKDDFIKGMDNYYSSPITVVDDRDEVVINSQNGKCQIEYKPAAQYNIKTVKEIGSQ</sequence>
<dbReference type="InterPro" id="IPR001279">
    <property type="entry name" value="Metallo-B-lactamas"/>
</dbReference>
<dbReference type="GO" id="GO:0042781">
    <property type="term" value="F:3'-tRNA processing endoribonuclease activity"/>
    <property type="evidence" value="ECO:0007669"/>
    <property type="project" value="TreeGrafter"/>
</dbReference>
<dbReference type="Gene3D" id="3.60.15.10">
    <property type="entry name" value="Ribonuclease Z/Hydroxyacylglutathione hydrolase-like"/>
    <property type="match status" value="1"/>
</dbReference>
<name>A0AAX1EHY1_9GAMM</name>
<dbReference type="EMBL" id="CP038254">
    <property type="protein sequence ID" value="QBR84791.1"/>
    <property type="molecule type" value="Genomic_DNA"/>
</dbReference>
<proteinExistence type="predicted"/>
<dbReference type="PANTHER" id="PTHR46018:SF2">
    <property type="entry name" value="ZINC PHOSPHODIESTERASE ELAC PROTEIN 1"/>
    <property type="match status" value="1"/>
</dbReference>
<dbReference type="AlphaFoldDB" id="A0AAX1EHY1"/>
<dbReference type="PANTHER" id="PTHR46018">
    <property type="entry name" value="ZINC PHOSPHODIESTERASE ELAC PROTEIN 1"/>
    <property type="match status" value="1"/>
</dbReference>
<dbReference type="SUPFAM" id="SSF56281">
    <property type="entry name" value="Metallo-hydrolase/oxidoreductase"/>
    <property type="match status" value="1"/>
</dbReference>
<feature type="domain" description="Metallo-beta-lactamase" evidence="1">
    <location>
        <begin position="2"/>
        <end position="163"/>
    </location>
</feature>
<protein>
    <submittedName>
        <fullName evidence="2">MBL fold metallo-hydrolase</fullName>
    </submittedName>
</protein>
<gene>
    <name evidence="2" type="ORF">E3983_10770</name>
</gene>
<dbReference type="Pfam" id="PF00753">
    <property type="entry name" value="Lactamase_B"/>
    <property type="match status" value="1"/>
</dbReference>
<organism evidence="2 3">
    <name type="scientific">Legionella israelensis</name>
    <dbReference type="NCBI Taxonomy" id="454"/>
    <lineage>
        <taxon>Bacteria</taxon>
        <taxon>Pseudomonadati</taxon>
        <taxon>Pseudomonadota</taxon>
        <taxon>Gammaproteobacteria</taxon>
        <taxon>Legionellales</taxon>
        <taxon>Legionellaceae</taxon>
        <taxon>Legionella</taxon>
    </lineage>
</organism>